<dbReference type="GeneID" id="101851417"/>
<organism evidence="1 2">
    <name type="scientific">Aplysia californica</name>
    <name type="common">California sea hare</name>
    <dbReference type="NCBI Taxonomy" id="6500"/>
    <lineage>
        <taxon>Eukaryota</taxon>
        <taxon>Metazoa</taxon>
        <taxon>Spiralia</taxon>
        <taxon>Lophotrochozoa</taxon>
        <taxon>Mollusca</taxon>
        <taxon>Gastropoda</taxon>
        <taxon>Heterobranchia</taxon>
        <taxon>Euthyneura</taxon>
        <taxon>Tectipleura</taxon>
        <taxon>Aplysiida</taxon>
        <taxon>Aplysioidea</taxon>
        <taxon>Aplysiidae</taxon>
        <taxon>Aplysia</taxon>
    </lineage>
</organism>
<name>A0ABM1VUQ1_APLCA</name>
<keyword evidence="1" id="KW-1185">Reference proteome</keyword>
<dbReference type="Gene3D" id="3.40.50.720">
    <property type="entry name" value="NAD(P)-binding Rossmann-like Domain"/>
    <property type="match status" value="1"/>
</dbReference>
<sequence length="287" mass="30051">MGFLFRWIAQDSPPHSPEYKSTTMEALSLLRKVAIVTGSSSGIGAAAAKLMARRGAQITLHGRNQDRLEAVKADIINSGIASNNVISVTGDVTDAKVREQIVSETLGAFGQIDILINNAGAGAPATPLVELTKEGLNSSLDVLLHSVIQLSQLCHPHLAKTKGNIVNISSILGTVAIPGMYGYSCAKAGLDMFTVYAATEFGKDKIRVNSVSPGPINTPLHRRARPENPESADEFLAAAAAAAPLGSVGISEDVAEIIAFYASDAAKHITGDNNIIDGGLSLPIVFR</sequence>
<dbReference type="InterPro" id="IPR002347">
    <property type="entry name" value="SDR_fam"/>
</dbReference>
<dbReference type="RefSeq" id="XP_035826143.1">
    <property type="nucleotide sequence ID" value="XM_035970250.1"/>
</dbReference>
<reference evidence="2" key="1">
    <citation type="submission" date="2025-08" db="UniProtKB">
        <authorList>
            <consortium name="RefSeq"/>
        </authorList>
    </citation>
    <scope>IDENTIFICATION</scope>
</reference>
<dbReference type="SUPFAM" id="SSF51735">
    <property type="entry name" value="NAD(P)-binding Rossmann-fold domains"/>
    <property type="match status" value="1"/>
</dbReference>
<dbReference type="PRINTS" id="PR00080">
    <property type="entry name" value="SDRFAMILY"/>
</dbReference>
<dbReference type="Proteomes" id="UP000694888">
    <property type="component" value="Unplaced"/>
</dbReference>
<dbReference type="PANTHER" id="PTHR43975">
    <property type="entry name" value="ZGC:101858"/>
    <property type="match status" value="1"/>
</dbReference>
<accession>A0ABM1VUQ1</accession>
<dbReference type="PANTHER" id="PTHR43975:SF2">
    <property type="entry name" value="EG:BACR7A4.14 PROTEIN-RELATED"/>
    <property type="match status" value="1"/>
</dbReference>
<evidence type="ECO:0000313" key="1">
    <source>
        <dbReference type="Proteomes" id="UP000694888"/>
    </source>
</evidence>
<gene>
    <name evidence="2" type="primary">LOC101851417</name>
</gene>
<evidence type="ECO:0000313" key="2">
    <source>
        <dbReference type="RefSeq" id="XP_035826143.1"/>
    </source>
</evidence>
<dbReference type="InterPro" id="IPR036291">
    <property type="entry name" value="NAD(P)-bd_dom_sf"/>
</dbReference>
<dbReference type="PRINTS" id="PR00081">
    <property type="entry name" value="GDHRDH"/>
</dbReference>
<protein>
    <submittedName>
        <fullName evidence="2">3-oxoacyl-[acyl-carrier-protein] reductase FabG</fullName>
    </submittedName>
</protein>
<dbReference type="Pfam" id="PF13561">
    <property type="entry name" value="adh_short_C2"/>
    <property type="match status" value="1"/>
</dbReference>
<proteinExistence type="predicted"/>